<dbReference type="InterPro" id="IPR006840">
    <property type="entry name" value="ChaC"/>
</dbReference>
<dbReference type="Proteomes" id="UP000555728">
    <property type="component" value="Unassembled WGS sequence"/>
</dbReference>
<accession>A0A7W6S330</accession>
<dbReference type="GO" id="GO:0061928">
    <property type="term" value="F:glutathione specific gamma-glutamylcyclotransferase activity"/>
    <property type="evidence" value="ECO:0007669"/>
    <property type="project" value="UniProtKB-EC"/>
</dbReference>
<dbReference type="RefSeq" id="WP_184437280.1">
    <property type="nucleotide sequence ID" value="NZ_JACIGI010000038.1"/>
</dbReference>
<dbReference type="GO" id="GO:0005737">
    <property type="term" value="C:cytoplasm"/>
    <property type="evidence" value="ECO:0007669"/>
    <property type="project" value="TreeGrafter"/>
</dbReference>
<dbReference type="Gene3D" id="3.10.490.10">
    <property type="entry name" value="Gamma-glutamyl cyclotransferase-like"/>
    <property type="match status" value="1"/>
</dbReference>
<dbReference type="PANTHER" id="PTHR12192">
    <property type="entry name" value="CATION TRANSPORT PROTEIN CHAC-RELATED"/>
    <property type="match status" value="1"/>
</dbReference>
<comment type="caution">
    <text evidence="3">The sequence shown here is derived from an EMBL/GenBank/DDBJ whole genome shotgun (WGS) entry which is preliminary data.</text>
</comment>
<keyword evidence="2" id="KW-0456">Lyase</keyword>
<proteinExistence type="predicted"/>
<sequence length="196" mass="22177">MPQDQEPSPAPATWGEEAEAGDRWVFGYGSLMWNPGFPFQERRAALLRGYHRDMCVVSLRYRGTPERPGLVLGLRGRGSCRGLAYRVAAADWRAVRDYLHEREMTTYAYRPRRVGAVLDDGRRVACHTFVADPHHPQYAGHLDLPERVRLIRQGEGPRGTARAYLASTVDHLDDLGIRDGHLHDLLDWVDGARPLP</sequence>
<gene>
    <name evidence="3" type="ORF">GGD88_003234</name>
</gene>
<evidence type="ECO:0000256" key="2">
    <source>
        <dbReference type="ARBA" id="ARBA00023239"/>
    </source>
</evidence>
<protein>
    <recommendedName>
        <fullName evidence="1">glutathione-specific gamma-glutamylcyclotransferase</fullName>
        <ecNumber evidence="1">4.3.2.7</ecNumber>
    </recommendedName>
</protein>
<dbReference type="AlphaFoldDB" id="A0A7W6S330"/>
<dbReference type="EC" id="4.3.2.7" evidence="1"/>
<dbReference type="InterPro" id="IPR013024">
    <property type="entry name" value="GGCT-like"/>
</dbReference>
<evidence type="ECO:0000313" key="4">
    <source>
        <dbReference type="Proteomes" id="UP000555728"/>
    </source>
</evidence>
<dbReference type="EMBL" id="JACIGI010000038">
    <property type="protein sequence ID" value="MBB4287485.1"/>
    <property type="molecule type" value="Genomic_DNA"/>
</dbReference>
<evidence type="ECO:0000256" key="1">
    <source>
        <dbReference type="ARBA" id="ARBA00012344"/>
    </source>
</evidence>
<dbReference type="PANTHER" id="PTHR12192:SF2">
    <property type="entry name" value="GLUTATHIONE-SPECIFIC GAMMA-GLUTAMYLCYCLOTRANSFERASE 2"/>
    <property type="match status" value="1"/>
</dbReference>
<dbReference type="InterPro" id="IPR036568">
    <property type="entry name" value="GGCT-like_sf"/>
</dbReference>
<dbReference type="Pfam" id="PF04752">
    <property type="entry name" value="ChaC"/>
    <property type="match status" value="1"/>
</dbReference>
<dbReference type="GO" id="GO:0006751">
    <property type="term" value="P:glutathione catabolic process"/>
    <property type="evidence" value="ECO:0007669"/>
    <property type="project" value="InterPro"/>
</dbReference>
<name>A0A7W6S330_9PROT</name>
<evidence type="ECO:0000313" key="3">
    <source>
        <dbReference type="EMBL" id="MBB4287485.1"/>
    </source>
</evidence>
<dbReference type="CDD" id="cd06661">
    <property type="entry name" value="GGCT_like"/>
    <property type="match status" value="1"/>
</dbReference>
<organism evidence="3 4">
    <name type="scientific">Roseospira goensis</name>
    <dbReference type="NCBI Taxonomy" id="391922"/>
    <lineage>
        <taxon>Bacteria</taxon>
        <taxon>Pseudomonadati</taxon>
        <taxon>Pseudomonadota</taxon>
        <taxon>Alphaproteobacteria</taxon>
        <taxon>Rhodospirillales</taxon>
        <taxon>Rhodospirillaceae</taxon>
        <taxon>Roseospira</taxon>
    </lineage>
</organism>
<keyword evidence="4" id="KW-1185">Reference proteome</keyword>
<reference evidence="3 4" key="1">
    <citation type="submission" date="2020-08" db="EMBL/GenBank/DDBJ databases">
        <title>Genome sequencing of Purple Non-Sulfur Bacteria from various extreme environments.</title>
        <authorList>
            <person name="Mayer M."/>
        </authorList>
    </citation>
    <scope>NUCLEOTIDE SEQUENCE [LARGE SCALE GENOMIC DNA]</scope>
    <source>
        <strain evidence="3 4">JA135</strain>
    </source>
</reference>
<dbReference type="SUPFAM" id="SSF110857">
    <property type="entry name" value="Gamma-glutamyl cyclotransferase-like"/>
    <property type="match status" value="1"/>
</dbReference>